<dbReference type="AlphaFoldDB" id="A0A671TLM6"/>
<feature type="domain" description="C2H2-type" evidence="15">
    <location>
        <begin position="125"/>
        <end position="152"/>
    </location>
</feature>
<dbReference type="GO" id="GO:0000978">
    <property type="term" value="F:RNA polymerase II cis-regulatory region sequence-specific DNA binding"/>
    <property type="evidence" value="ECO:0007669"/>
    <property type="project" value="TreeGrafter"/>
</dbReference>
<keyword evidence="3" id="KW-1017">Isopeptide bond</keyword>
<dbReference type="SMART" id="SM00355">
    <property type="entry name" value="ZnF_C2H2"/>
    <property type="match status" value="7"/>
</dbReference>
<evidence type="ECO:0000256" key="14">
    <source>
        <dbReference type="SAM" id="MobiDB-lite"/>
    </source>
</evidence>
<dbReference type="GO" id="GO:0031519">
    <property type="term" value="C:PcG protein complex"/>
    <property type="evidence" value="ECO:0007669"/>
    <property type="project" value="TreeGrafter"/>
</dbReference>
<dbReference type="PANTHER" id="PTHR14003:SF19">
    <property type="entry name" value="YY2 TRANSCRIPTION FACTOR"/>
    <property type="match status" value="1"/>
</dbReference>
<dbReference type="GO" id="GO:0005667">
    <property type="term" value="C:transcription regulator complex"/>
    <property type="evidence" value="ECO:0007669"/>
    <property type="project" value="TreeGrafter"/>
</dbReference>
<proteinExistence type="inferred from homology"/>
<keyword evidence="6 13" id="KW-0863">Zinc-finger</keyword>
<dbReference type="SUPFAM" id="SSF57667">
    <property type="entry name" value="beta-beta-alpha zinc fingers"/>
    <property type="match status" value="3"/>
</dbReference>
<evidence type="ECO:0000256" key="8">
    <source>
        <dbReference type="ARBA" id="ARBA00022843"/>
    </source>
</evidence>
<keyword evidence="17" id="KW-1185">Reference proteome</keyword>
<keyword evidence="5" id="KW-0677">Repeat</keyword>
<evidence type="ECO:0000313" key="17">
    <source>
        <dbReference type="Proteomes" id="UP000472265"/>
    </source>
</evidence>
<keyword evidence="9" id="KW-0805">Transcription regulation</keyword>
<name>A0A671TLM6_SPAAU</name>
<feature type="domain" description="C2H2-type" evidence="15">
    <location>
        <begin position="265"/>
        <end position="292"/>
    </location>
</feature>
<evidence type="ECO:0000256" key="6">
    <source>
        <dbReference type="ARBA" id="ARBA00022771"/>
    </source>
</evidence>
<evidence type="ECO:0000256" key="1">
    <source>
        <dbReference type="ARBA" id="ARBA00004123"/>
    </source>
</evidence>
<dbReference type="Ensembl" id="ENSSAUT00010002326.1">
    <property type="protein sequence ID" value="ENSSAUP00010002215.1"/>
    <property type="gene ID" value="ENSSAUG00010001093.1"/>
</dbReference>
<dbReference type="OMA" id="TQTTHIK"/>
<feature type="domain" description="C2H2-type" evidence="15">
    <location>
        <begin position="237"/>
        <end position="264"/>
    </location>
</feature>
<evidence type="ECO:0000256" key="4">
    <source>
        <dbReference type="ARBA" id="ARBA00022723"/>
    </source>
</evidence>
<comment type="similarity">
    <text evidence="2">Belongs to the krueppel C2H2-type zinc-finger protein family.</text>
</comment>
<keyword evidence="4" id="KW-0479">Metal-binding</keyword>
<evidence type="ECO:0000256" key="13">
    <source>
        <dbReference type="PROSITE-ProRule" id="PRU00042"/>
    </source>
</evidence>
<feature type="domain" description="C2H2-type" evidence="15">
    <location>
        <begin position="153"/>
        <end position="180"/>
    </location>
</feature>
<evidence type="ECO:0000256" key="2">
    <source>
        <dbReference type="ARBA" id="ARBA00006991"/>
    </source>
</evidence>
<dbReference type="GO" id="GO:0000785">
    <property type="term" value="C:chromatin"/>
    <property type="evidence" value="ECO:0007669"/>
    <property type="project" value="TreeGrafter"/>
</dbReference>
<evidence type="ECO:0000256" key="9">
    <source>
        <dbReference type="ARBA" id="ARBA00023015"/>
    </source>
</evidence>
<dbReference type="FunFam" id="3.30.160.60:FF:002343">
    <property type="entry name" value="Zinc finger protein 33A"/>
    <property type="match status" value="1"/>
</dbReference>
<evidence type="ECO:0000256" key="7">
    <source>
        <dbReference type="ARBA" id="ARBA00022833"/>
    </source>
</evidence>
<keyword evidence="12" id="KW-0539">Nucleus</keyword>
<dbReference type="PROSITE" id="PS00028">
    <property type="entry name" value="ZINC_FINGER_C2H2_1"/>
    <property type="match status" value="7"/>
</dbReference>
<dbReference type="FunFam" id="3.30.160.60:FF:000671">
    <property type="entry name" value="Zinc finger protein 26"/>
    <property type="match status" value="1"/>
</dbReference>
<feature type="region of interest" description="Disordered" evidence="14">
    <location>
        <begin position="284"/>
        <end position="309"/>
    </location>
</feature>
<reference evidence="16" key="1">
    <citation type="submission" date="2021-04" db="EMBL/GenBank/DDBJ databases">
        <authorList>
            <consortium name="Wellcome Sanger Institute Data Sharing"/>
        </authorList>
    </citation>
    <scope>NUCLEOTIDE SEQUENCE [LARGE SCALE GENOMIC DNA]</scope>
</reference>
<reference evidence="16" key="2">
    <citation type="submission" date="2025-08" db="UniProtKB">
        <authorList>
            <consortium name="Ensembl"/>
        </authorList>
    </citation>
    <scope>IDENTIFICATION</scope>
</reference>
<organism evidence="16 17">
    <name type="scientific">Sparus aurata</name>
    <name type="common">Gilthead sea bream</name>
    <dbReference type="NCBI Taxonomy" id="8175"/>
    <lineage>
        <taxon>Eukaryota</taxon>
        <taxon>Metazoa</taxon>
        <taxon>Chordata</taxon>
        <taxon>Craniata</taxon>
        <taxon>Vertebrata</taxon>
        <taxon>Euteleostomi</taxon>
        <taxon>Actinopterygii</taxon>
        <taxon>Neopterygii</taxon>
        <taxon>Teleostei</taxon>
        <taxon>Neoteleostei</taxon>
        <taxon>Acanthomorphata</taxon>
        <taxon>Eupercaria</taxon>
        <taxon>Spariformes</taxon>
        <taxon>Sparidae</taxon>
        <taxon>Sparus</taxon>
    </lineage>
</organism>
<dbReference type="InterPro" id="IPR036236">
    <property type="entry name" value="Znf_C2H2_sf"/>
</dbReference>
<evidence type="ECO:0000313" key="16">
    <source>
        <dbReference type="Ensembl" id="ENSSAUP00010002215.1"/>
    </source>
</evidence>
<keyword evidence="11" id="KW-0804">Transcription</keyword>
<reference evidence="16" key="3">
    <citation type="submission" date="2025-09" db="UniProtKB">
        <authorList>
            <consortium name="Ensembl"/>
        </authorList>
    </citation>
    <scope>IDENTIFICATION</scope>
</reference>
<evidence type="ECO:0000256" key="10">
    <source>
        <dbReference type="ARBA" id="ARBA00023125"/>
    </source>
</evidence>
<dbReference type="InParanoid" id="A0A671TLM6"/>
<sequence length="309" mass="35105">IVTAPPPPSIIHLSSSPKSNLKLSVELACFLLDCYTLRVKHDLSLLCQGRKSTVEFEEEVDPIASELCEYLKSLPGESRIRSSLHCLECGKKCDSQSALQAHHITTHSETAGESEVVEQSSSQLLFCRRCGIQFNEKEKLEEHMKTHVKEKPYSCPDCGKRFINESYIQVHQRIHTGEKPFLCSQCGRGFHTASSLKLHEMQHSGERPFACSICGKTFRINSYLTAHYQTHIKDRPFICSVCGKGYSRAEELKVHHRLHTGERPYECGVCGKSFIYRQGLRQHQRTHAGRRIGPTRQLGRPKQEGRLDM</sequence>
<evidence type="ECO:0000256" key="3">
    <source>
        <dbReference type="ARBA" id="ARBA00022499"/>
    </source>
</evidence>
<dbReference type="Gene3D" id="3.30.160.60">
    <property type="entry name" value="Classic Zinc Finger"/>
    <property type="match status" value="6"/>
</dbReference>
<keyword evidence="7" id="KW-0862">Zinc</keyword>
<evidence type="ECO:0000256" key="12">
    <source>
        <dbReference type="ARBA" id="ARBA00023242"/>
    </source>
</evidence>
<protein>
    <recommendedName>
        <fullName evidence="15">C2H2-type domain-containing protein</fullName>
    </recommendedName>
</protein>
<dbReference type="PROSITE" id="PS50157">
    <property type="entry name" value="ZINC_FINGER_C2H2_2"/>
    <property type="match status" value="7"/>
</dbReference>
<feature type="domain" description="C2H2-type" evidence="15">
    <location>
        <begin position="84"/>
        <end position="112"/>
    </location>
</feature>
<dbReference type="PANTHER" id="PTHR14003">
    <property type="entry name" value="TRANSCRIPTIONAL REPRESSOR PROTEIN YY"/>
    <property type="match status" value="1"/>
</dbReference>
<dbReference type="Proteomes" id="UP000472265">
    <property type="component" value="Chromosome 1"/>
</dbReference>
<keyword evidence="10" id="KW-0238">DNA-binding</keyword>
<comment type="subcellular location">
    <subcellularLocation>
        <location evidence="1">Nucleus</location>
    </subcellularLocation>
</comment>
<dbReference type="Pfam" id="PF00096">
    <property type="entry name" value="zf-C2H2"/>
    <property type="match status" value="6"/>
</dbReference>
<dbReference type="FunFam" id="3.30.160.60:FF:001273">
    <property type="entry name" value="Zinc finger protein"/>
    <property type="match status" value="1"/>
</dbReference>
<dbReference type="GO" id="GO:0000981">
    <property type="term" value="F:DNA-binding transcription factor activity, RNA polymerase II-specific"/>
    <property type="evidence" value="ECO:0007669"/>
    <property type="project" value="TreeGrafter"/>
</dbReference>
<keyword evidence="8" id="KW-0832">Ubl conjugation</keyword>
<dbReference type="GeneTree" id="ENSGT00940000166978"/>
<feature type="domain" description="C2H2-type" evidence="15">
    <location>
        <begin position="181"/>
        <end position="208"/>
    </location>
</feature>
<accession>A0A671TLM6</accession>
<dbReference type="FunFam" id="3.30.160.60:FF:000617">
    <property type="entry name" value="Zinc finger protein 777"/>
    <property type="match status" value="1"/>
</dbReference>
<dbReference type="FunFam" id="3.30.160.60:FF:000939">
    <property type="entry name" value="zinc finger protein 8 isoform X1"/>
    <property type="match status" value="1"/>
</dbReference>
<evidence type="ECO:0000256" key="11">
    <source>
        <dbReference type="ARBA" id="ARBA00023163"/>
    </source>
</evidence>
<evidence type="ECO:0000259" key="15">
    <source>
        <dbReference type="PROSITE" id="PS50157"/>
    </source>
</evidence>
<feature type="domain" description="C2H2-type" evidence="15">
    <location>
        <begin position="209"/>
        <end position="236"/>
    </location>
</feature>
<dbReference type="GO" id="GO:0008270">
    <property type="term" value="F:zinc ion binding"/>
    <property type="evidence" value="ECO:0007669"/>
    <property type="project" value="UniProtKB-KW"/>
</dbReference>
<dbReference type="InterPro" id="IPR013087">
    <property type="entry name" value="Znf_C2H2_type"/>
</dbReference>
<evidence type="ECO:0000256" key="5">
    <source>
        <dbReference type="ARBA" id="ARBA00022737"/>
    </source>
</evidence>